<accession>X1T5M7</accession>
<dbReference type="InterPro" id="IPR050553">
    <property type="entry name" value="Thioredoxin_ResA/DsbE_sf"/>
</dbReference>
<dbReference type="GO" id="GO:0016491">
    <property type="term" value="F:oxidoreductase activity"/>
    <property type="evidence" value="ECO:0007669"/>
    <property type="project" value="InterPro"/>
</dbReference>
<name>X1T5M7_9ZZZZ</name>
<dbReference type="InterPro" id="IPR017937">
    <property type="entry name" value="Thioredoxin_CS"/>
</dbReference>
<dbReference type="SUPFAM" id="SSF52833">
    <property type="entry name" value="Thioredoxin-like"/>
    <property type="match status" value="2"/>
</dbReference>
<gene>
    <name evidence="2" type="ORF">S12H4_31805</name>
</gene>
<dbReference type="PANTHER" id="PTHR42852">
    <property type="entry name" value="THIOL:DISULFIDE INTERCHANGE PROTEIN DSBE"/>
    <property type="match status" value="1"/>
</dbReference>
<dbReference type="AlphaFoldDB" id="X1T5M7"/>
<proteinExistence type="predicted"/>
<dbReference type="CDD" id="cd02966">
    <property type="entry name" value="TlpA_like_family"/>
    <property type="match status" value="2"/>
</dbReference>
<feature type="non-terminal residue" evidence="2">
    <location>
        <position position="1"/>
    </location>
</feature>
<dbReference type="InterPro" id="IPR013766">
    <property type="entry name" value="Thioredoxin_domain"/>
</dbReference>
<evidence type="ECO:0000313" key="2">
    <source>
        <dbReference type="EMBL" id="GAJ00628.1"/>
    </source>
</evidence>
<dbReference type="EMBL" id="BARW01018595">
    <property type="protein sequence ID" value="GAJ00628.1"/>
    <property type="molecule type" value="Genomic_DNA"/>
</dbReference>
<comment type="caution">
    <text evidence="2">The sequence shown here is derived from an EMBL/GenBank/DDBJ whole genome shotgun (WGS) entry which is preliminary data.</text>
</comment>
<dbReference type="Pfam" id="PF00578">
    <property type="entry name" value="AhpC-TSA"/>
    <property type="match status" value="2"/>
</dbReference>
<organism evidence="2">
    <name type="scientific">marine sediment metagenome</name>
    <dbReference type="NCBI Taxonomy" id="412755"/>
    <lineage>
        <taxon>unclassified sequences</taxon>
        <taxon>metagenomes</taxon>
        <taxon>ecological metagenomes</taxon>
    </lineage>
</organism>
<dbReference type="PROSITE" id="PS51352">
    <property type="entry name" value="THIOREDOXIN_2"/>
    <property type="match status" value="1"/>
</dbReference>
<dbReference type="PANTHER" id="PTHR42852:SF13">
    <property type="entry name" value="PROTEIN DIPZ"/>
    <property type="match status" value="1"/>
</dbReference>
<sequence>GILTVSREDETTLKEFMQQEGYVFVVALDSDSSVWESYQINDTPHTFFIDSDGIIQSMRVGAFENTSQVLSELEKIEPSTPPTTAVNTAPEVGALAPDFTLPTLNGLSVTLSNYRGKPVILNFWGSWCGYCRRQMPYLVEVSEERAKEGLEFLTVSREDQTNLKEFMQQEGYIFVVALDSDSAVWESYQIGGIPHTFFIDSDGIIQSIRIGAFQNTSQILSELEKIWEDTAGEGNDS</sequence>
<dbReference type="PROSITE" id="PS00194">
    <property type="entry name" value="THIOREDOXIN_1"/>
    <property type="match status" value="1"/>
</dbReference>
<feature type="domain" description="Thioredoxin" evidence="1">
    <location>
        <begin position="90"/>
        <end position="228"/>
    </location>
</feature>
<dbReference type="InterPro" id="IPR036249">
    <property type="entry name" value="Thioredoxin-like_sf"/>
</dbReference>
<evidence type="ECO:0000259" key="1">
    <source>
        <dbReference type="PROSITE" id="PS51352"/>
    </source>
</evidence>
<protein>
    <recommendedName>
        <fullName evidence="1">Thioredoxin domain-containing protein</fullName>
    </recommendedName>
</protein>
<reference evidence="2" key="1">
    <citation type="journal article" date="2014" name="Front. Microbiol.">
        <title>High frequency of phylogenetically diverse reductive dehalogenase-homologous genes in deep subseafloor sedimentary metagenomes.</title>
        <authorList>
            <person name="Kawai M."/>
            <person name="Futagami T."/>
            <person name="Toyoda A."/>
            <person name="Takaki Y."/>
            <person name="Nishi S."/>
            <person name="Hori S."/>
            <person name="Arai W."/>
            <person name="Tsubouchi T."/>
            <person name="Morono Y."/>
            <person name="Uchiyama I."/>
            <person name="Ito T."/>
            <person name="Fujiyama A."/>
            <person name="Inagaki F."/>
            <person name="Takami H."/>
        </authorList>
    </citation>
    <scope>NUCLEOTIDE SEQUENCE</scope>
    <source>
        <strain evidence="2">Expedition CK06-06</strain>
    </source>
</reference>
<dbReference type="GO" id="GO:0016209">
    <property type="term" value="F:antioxidant activity"/>
    <property type="evidence" value="ECO:0007669"/>
    <property type="project" value="InterPro"/>
</dbReference>
<dbReference type="InterPro" id="IPR000866">
    <property type="entry name" value="AhpC/TSA"/>
</dbReference>
<dbReference type="Gene3D" id="3.40.30.10">
    <property type="entry name" value="Glutaredoxin"/>
    <property type="match status" value="2"/>
</dbReference>